<dbReference type="CDD" id="cd14256">
    <property type="entry name" value="Dockerin_I"/>
    <property type="match status" value="1"/>
</dbReference>
<dbReference type="GO" id="GO:0004553">
    <property type="term" value="F:hydrolase activity, hydrolyzing O-glycosyl compounds"/>
    <property type="evidence" value="ECO:0007669"/>
    <property type="project" value="InterPro"/>
</dbReference>
<feature type="domain" description="Dockerin" evidence="1">
    <location>
        <begin position="134"/>
        <end position="198"/>
    </location>
</feature>
<dbReference type="Pfam" id="PF23197">
    <property type="entry name" value="IG_AIR9"/>
    <property type="match status" value="1"/>
</dbReference>
<proteinExistence type="predicted"/>
<dbReference type="Gene3D" id="2.60.40.2700">
    <property type="match status" value="1"/>
</dbReference>
<dbReference type="OrthoDB" id="2489782at2"/>
<sequence>MSNKFGNFRYSSNIKKSILISCSILADTSTLYMKEVKADTIIPKKSIAISQDIAWMQPSANVVGSTITIDLSQHFNMLDSSKLVITALSSDSNIITPNVNGSTLTLNIKSIGIAIITVTASDEKSTLVDKFEVKLNKLGDLNGDGFINTADALLIYRVTSGKDIPTDADKSRMDLNEDGKITNADADVIMNTYLGKPNSGIFSNSAVSIRNINDAPIATKVYINGNTTVGQTLSGNYSFIDVDSDLEGTSTFKWYRATKADGSDKALINGATSKQYTLGAEDGDKYIFFEVTPSATTGLSIRKGIEPVLLDF</sequence>
<dbReference type="Proteomes" id="UP000286268">
    <property type="component" value="Chromosome"/>
</dbReference>
<gene>
    <name evidence="2" type="ORF">C1I91_24185</name>
</gene>
<dbReference type="InterPro" id="IPR036439">
    <property type="entry name" value="Dockerin_dom_sf"/>
</dbReference>
<dbReference type="EMBL" id="CP025746">
    <property type="protein sequence ID" value="QAA34485.1"/>
    <property type="molecule type" value="Genomic_DNA"/>
</dbReference>
<dbReference type="PROSITE" id="PS51766">
    <property type="entry name" value="DOCKERIN"/>
    <property type="match status" value="1"/>
</dbReference>
<dbReference type="Pfam" id="PF00404">
    <property type="entry name" value="Dockerin_1"/>
    <property type="match status" value="1"/>
</dbReference>
<dbReference type="InterPro" id="IPR002105">
    <property type="entry name" value="Dockerin_1_rpt"/>
</dbReference>
<organism evidence="2 3">
    <name type="scientific">Clostridium manihotivorum</name>
    <dbReference type="NCBI Taxonomy" id="2320868"/>
    <lineage>
        <taxon>Bacteria</taxon>
        <taxon>Bacillati</taxon>
        <taxon>Bacillota</taxon>
        <taxon>Clostridia</taxon>
        <taxon>Eubacteriales</taxon>
        <taxon>Clostridiaceae</taxon>
        <taxon>Clostridium</taxon>
    </lineage>
</organism>
<dbReference type="GO" id="GO:0000272">
    <property type="term" value="P:polysaccharide catabolic process"/>
    <property type="evidence" value="ECO:0007669"/>
    <property type="project" value="InterPro"/>
</dbReference>
<protein>
    <recommendedName>
        <fullName evidence="1">Dockerin domain-containing protein</fullName>
    </recommendedName>
</protein>
<evidence type="ECO:0000313" key="2">
    <source>
        <dbReference type="EMBL" id="QAA34485.1"/>
    </source>
</evidence>
<dbReference type="InterPro" id="IPR056284">
    <property type="entry name" value="AIR9-like_A9"/>
</dbReference>
<dbReference type="KEGG" id="cmah:C1I91_24185"/>
<keyword evidence="3" id="KW-1185">Reference proteome</keyword>
<accession>A0A410DZK1</accession>
<name>A0A410DZK1_9CLOT</name>
<dbReference type="SUPFAM" id="SSF63446">
    <property type="entry name" value="Type I dockerin domain"/>
    <property type="match status" value="1"/>
</dbReference>
<evidence type="ECO:0000313" key="3">
    <source>
        <dbReference type="Proteomes" id="UP000286268"/>
    </source>
</evidence>
<dbReference type="InterPro" id="IPR016134">
    <property type="entry name" value="Dockerin_dom"/>
</dbReference>
<dbReference type="Gene3D" id="1.10.1330.10">
    <property type="entry name" value="Dockerin domain"/>
    <property type="match status" value="1"/>
</dbReference>
<evidence type="ECO:0000259" key="1">
    <source>
        <dbReference type="PROSITE" id="PS51766"/>
    </source>
</evidence>
<dbReference type="RefSeq" id="WP_128215198.1">
    <property type="nucleotide sequence ID" value="NZ_CP025746.1"/>
</dbReference>
<dbReference type="AlphaFoldDB" id="A0A410DZK1"/>
<reference evidence="2 3" key="1">
    <citation type="submission" date="2018-01" db="EMBL/GenBank/DDBJ databases">
        <title>Genome Sequencing and Assembly of Anaerobacter polyendosporus strain CT4.</title>
        <authorList>
            <person name="Tachaapaikoon C."/>
            <person name="Sutheeworapong S."/>
            <person name="Jenjaroenpun P."/>
            <person name="Wongsurawat T."/>
            <person name="Nookeaw I."/>
            <person name="Cheawchanlertfa P."/>
            <person name="Kosugi A."/>
            <person name="Cheevadhanarak S."/>
            <person name="Ratanakhanokchai K."/>
        </authorList>
    </citation>
    <scope>NUCLEOTIDE SEQUENCE [LARGE SCALE GENOMIC DNA]</scope>
    <source>
        <strain evidence="2 3">CT4</strain>
    </source>
</reference>